<gene>
    <name evidence="2" type="ORF">FB474_0813</name>
</gene>
<evidence type="ECO:0000256" key="1">
    <source>
        <dbReference type="SAM" id="MobiDB-lite"/>
    </source>
</evidence>
<dbReference type="RefSeq" id="WP_141787480.1">
    <property type="nucleotide sequence ID" value="NZ_BAAAKX010000013.1"/>
</dbReference>
<dbReference type="OrthoDB" id="4843617at2"/>
<feature type="region of interest" description="Disordered" evidence="1">
    <location>
        <begin position="118"/>
        <end position="147"/>
    </location>
</feature>
<sequence>MTDPLVLGDPAGCSRLGGAMRREAAHLTERAATLARSGAGLAQWRGPAGSAARDRVTGALTGMAATARALDQAGAALQRYATELAEAHEQGRRAADRAARDGLRVVDGRVLEAWGPATSEEAERRRALVPEHQARVDRQSSALGRSRAQLQRTCEELTQVLRAQSRALRDAPPPRH</sequence>
<comment type="caution">
    <text evidence="2">The sequence shown here is derived from an EMBL/GenBank/DDBJ whole genome shotgun (WGS) entry which is preliminary data.</text>
</comment>
<dbReference type="Gene3D" id="1.10.287.1060">
    <property type="entry name" value="ESAT-6-like"/>
    <property type="match status" value="1"/>
</dbReference>
<keyword evidence="3" id="KW-1185">Reference proteome</keyword>
<reference evidence="2 3" key="1">
    <citation type="submission" date="2019-06" db="EMBL/GenBank/DDBJ databases">
        <title>Sequencing the genomes of 1000 actinobacteria strains.</title>
        <authorList>
            <person name="Klenk H.-P."/>
        </authorList>
    </citation>
    <scope>NUCLEOTIDE SEQUENCE [LARGE SCALE GENOMIC DNA]</scope>
    <source>
        <strain evidence="2 3">DSM 18082</strain>
    </source>
</reference>
<proteinExistence type="predicted"/>
<feature type="compositionally biased region" description="Basic and acidic residues" evidence="1">
    <location>
        <begin position="121"/>
        <end position="138"/>
    </location>
</feature>
<name>A0A542ZGP2_9MICO</name>
<dbReference type="Proteomes" id="UP000319514">
    <property type="component" value="Unassembled WGS sequence"/>
</dbReference>
<evidence type="ECO:0000313" key="3">
    <source>
        <dbReference type="Proteomes" id="UP000319514"/>
    </source>
</evidence>
<accession>A0A542ZGP2</accession>
<dbReference type="AlphaFoldDB" id="A0A542ZGP2"/>
<protein>
    <submittedName>
        <fullName evidence="2">Uncharacterized protein</fullName>
    </submittedName>
</protein>
<evidence type="ECO:0000313" key="2">
    <source>
        <dbReference type="EMBL" id="TQL59459.1"/>
    </source>
</evidence>
<dbReference type="EMBL" id="VFOQ01000001">
    <property type="protein sequence ID" value="TQL59459.1"/>
    <property type="molecule type" value="Genomic_DNA"/>
</dbReference>
<organism evidence="2 3">
    <name type="scientific">Oryzihumus leptocrescens</name>
    <dbReference type="NCBI Taxonomy" id="297536"/>
    <lineage>
        <taxon>Bacteria</taxon>
        <taxon>Bacillati</taxon>
        <taxon>Actinomycetota</taxon>
        <taxon>Actinomycetes</taxon>
        <taxon>Micrococcales</taxon>
        <taxon>Intrasporangiaceae</taxon>
        <taxon>Oryzihumus</taxon>
    </lineage>
</organism>